<feature type="non-terminal residue" evidence="11">
    <location>
        <position position="1"/>
    </location>
</feature>
<evidence type="ECO:0000256" key="7">
    <source>
        <dbReference type="ARBA" id="ARBA00023136"/>
    </source>
</evidence>
<dbReference type="PANTHER" id="PTHR24223:SF461">
    <property type="entry name" value="ATP-BINDING CASSETTE SUB-FAMILY C MEMBER SUR"/>
    <property type="match status" value="1"/>
</dbReference>
<keyword evidence="4" id="KW-0547">Nucleotide-binding</keyword>
<sequence>FHGHSAIWISSMTLFVILIFRLLEGILRSHVSSSFTEELYVPLLFSLFAVPVSLLLYHNAERAYSLPWFGVCVGYWLAVSAFTCVRLVTLPLLRQNVLVVFLSAELGAEVILFSIGCRILSLRGVKWEQRDPSVKFEHPFASLLSKSTWHWMTGLLTHGYRNVLTIKDLGKLPESEYSENNFKALKSIYDDEKATLVANRPPSLWRAYWRAYWPMIVLGGFFKLLADQLMYLPPILLDYMVQYVIHETRSSNNATNASLDASVESLTFESYFSNGYILAIIAFLATILQAALMQNHFFLSVRQGTRCKAAVQALVYDKSLRLSTFGLNEGKMTTGQIMNHMSVDPLNIFFLFYLFHSVWSLPIQILFGFVLLYYELGLCALVSGLLIVVMIPVQYCIGHRLSHYQKLVMEQADLRLKKVNEVFQNIKFIKLCAMENAFIDSILATRTKELRYLLGAAVCRIGSIVVTDGIPVCATVMTFCLYPYFEDVPLSASKVFTVLAIFNIFTLPLFIITFVINTLTHAVVSNNRIQRFLAAPEVEPEETEKEFNAEVRFHPTNGFRCPPVITVTHDEDTENTSLCRDASPSPQVQKRLSNDVAFEVIEGQFAWDTDGNDAILKGINVTIPKGSLTLVVGEVGAGKSSLLSALTGEMVTMSGRISQHGHFKVAYVGQKAWLMNATVRENVLFGSDFDSGKYEDVVEKSALAPDIEILVAGDQTQIGEKGVTLSGGQKQRVNLARALYSDADITLLDDPLSALDAQVGSHVFEEAIKKFLVRDQRKTAVLVTHHVHYLPNADWIIFMDNGKVTFQGSFQSLQTNAPELYTSWKNSLNQPSLFDEEEVIEKMMPLNGENTKHVDTKINLYKLIYHSSIPDPDESDLGRLIEDEDQESGIVALKYYAAYARAAGLGLFFVPLFFYVLRQVLRMGGDFWLAEWMEMAQWLDDQPMNSSSVSENLPTVEYYSSVYAGIQGVALITLTLCILTLEVMALVTARNLQASMLRNLLAAPVRFFDTTPIGRIINRFAGDTQTIDERLVVAFDQVLFCVLYVLGGIIVNAVSNAYFIIPLFPVFGLFFMIQRFYIASSRELQRLDNVSRSPVLSHFSETLNGLSTIRAYRDQERFQRTNWLNIDTNNTALLFLQTANVWMGIRLDFLGGAIVLAASICSITAGIHGSISPSVVGLGISYAIVISTFINWAMRGISETEMYFNSVERVTHYMSIPTEVTEVIEDSTDFSNWPSHGRITFEDLSARYDKNLDPALRNISLNIAPGEKIGICGRTGSGKSSLTLCLFRMVDLYQGRILIDDVDICQIPLSRLRSQVAIIPQDPVLFFGSVRYNLDSTNKRTDAELWNALEIAQLKPVIQALPNQLDTLITEGGENLSVGQRQLFCLARAFLRHSKILIMDEATSSIDIATDRLIQTVVHSAFERSTIITIAHRVSSILQCDTILVLSNGEIVE</sequence>
<dbReference type="OMA" id="FFWIGHY"/>
<evidence type="ECO:0000259" key="10">
    <source>
        <dbReference type="PROSITE" id="PS50929"/>
    </source>
</evidence>
<dbReference type="SUPFAM" id="SSF90123">
    <property type="entry name" value="ABC transporter transmembrane region"/>
    <property type="match status" value="2"/>
</dbReference>
<dbReference type="CDD" id="cd03244">
    <property type="entry name" value="ABCC_MRP_domain2"/>
    <property type="match status" value="1"/>
</dbReference>
<feature type="transmembrane region" description="Helical" evidence="8">
    <location>
        <begin position="1057"/>
        <end position="1078"/>
    </location>
</feature>
<feature type="transmembrane region" description="Helical" evidence="8">
    <location>
        <begin position="452"/>
        <end position="485"/>
    </location>
</feature>
<dbReference type="PROSITE" id="PS50893">
    <property type="entry name" value="ABC_TRANSPORTER_2"/>
    <property type="match status" value="2"/>
</dbReference>
<evidence type="ECO:0000256" key="6">
    <source>
        <dbReference type="ARBA" id="ARBA00022989"/>
    </source>
</evidence>
<dbReference type="Gene3D" id="3.40.50.300">
    <property type="entry name" value="P-loop containing nucleotide triphosphate hydrolases"/>
    <property type="match status" value="2"/>
</dbReference>
<dbReference type="HOGENOM" id="CLU_000604_27_3_1"/>
<feature type="non-terminal residue" evidence="11">
    <location>
        <position position="1453"/>
    </location>
</feature>
<dbReference type="InterPro" id="IPR036640">
    <property type="entry name" value="ABC1_TM_sf"/>
</dbReference>
<feature type="transmembrane region" description="Helical" evidence="8">
    <location>
        <begin position="962"/>
        <end position="989"/>
    </location>
</feature>
<dbReference type="GO" id="GO:0016020">
    <property type="term" value="C:membrane"/>
    <property type="evidence" value="ECO:0007669"/>
    <property type="project" value="UniProtKB-SubCell"/>
</dbReference>
<feature type="domain" description="ABC transmembrane type-1" evidence="10">
    <location>
        <begin position="217"/>
        <end position="521"/>
    </location>
</feature>
<dbReference type="CDD" id="cd18591">
    <property type="entry name" value="ABC_6TM_SUR1_D1_like"/>
    <property type="match status" value="1"/>
</dbReference>
<dbReference type="EnsemblMetazoa" id="CapteT42095">
    <property type="protein sequence ID" value="CapteP42095"/>
    <property type="gene ID" value="CapteG42095"/>
</dbReference>
<feature type="transmembrane region" description="Helical" evidence="8">
    <location>
        <begin position="1175"/>
        <end position="1194"/>
    </location>
</feature>
<dbReference type="STRING" id="283909.R7V5A3"/>
<keyword evidence="6 8" id="KW-1133">Transmembrane helix</keyword>
<evidence type="ECO:0000256" key="3">
    <source>
        <dbReference type="ARBA" id="ARBA00022692"/>
    </source>
</evidence>
<protein>
    <submittedName>
        <fullName evidence="11 12">Uncharacterized protein</fullName>
    </submittedName>
</protein>
<dbReference type="InterPro" id="IPR003593">
    <property type="entry name" value="AAA+_ATPase"/>
</dbReference>
<dbReference type="GO" id="GO:0005524">
    <property type="term" value="F:ATP binding"/>
    <property type="evidence" value="ECO:0007669"/>
    <property type="project" value="UniProtKB-KW"/>
</dbReference>
<evidence type="ECO:0000313" key="13">
    <source>
        <dbReference type="Proteomes" id="UP000014760"/>
    </source>
</evidence>
<feature type="transmembrane region" description="Helical" evidence="8">
    <location>
        <begin position="211"/>
        <end position="231"/>
    </location>
</feature>
<name>R7V5A3_CAPTE</name>
<dbReference type="SUPFAM" id="SSF52540">
    <property type="entry name" value="P-loop containing nucleoside triphosphate hydrolases"/>
    <property type="match status" value="2"/>
</dbReference>
<feature type="transmembrane region" description="Helical" evidence="8">
    <location>
        <begin position="497"/>
        <end position="524"/>
    </location>
</feature>
<feature type="transmembrane region" description="Helical" evidence="8">
    <location>
        <begin position="6"/>
        <end position="27"/>
    </location>
</feature>
<dbReference type="FunFam" id="3.40.50.300:FF:000163">
    <property type="entry name" value="Multidrug resistance-associated protein member 4"/>
    <property type="match status" value="1"/>
</dbReference>
<dbReference type="EMBL" id="AMQN01000742">
    <property type="status" value="NOT_ANNOTATED_CDS"/>
    <property type="molecule type" value="Genomic_DNA"/>
</dbReference>
<reference evidence="11 13" key="2">
    <citation type="journal article" date="2013" name="Nature">
        <title>Insights into bilaterian evolution from three spiralian genomes.</title>
        <authorList>
            <person name="Simakov O."/>
            <person name="Marletaz F."/>
            <person name="Cho S.J."/>
            <person name="Edsinger-Gonzales E."/>
            <person name="Havlak P."/>
            <person name="Hellsten U."/>
            <person name="Kuo D.H."/>
            <person name="Larsson T."/>
            <person name="Lv J."/>
            <person name="Arendt D."/>
            <person name="Savage R."/>
            <person name="Osoegawa K."/>
            <person name="de Jong P."/>
            <person name="Grimwood J."/>
            <person name="Chapman J.A."/>
            <person name="Shapiro H."/>
            <person name="Aerts A."/>
            <person name="Otillar R.P."/>
            <person name="Terry A.Y."/>
            <person name="Boore J.L."/>
            <person name="Grigoriev I.V."/>
            <person name="Lindberg D.R."/>
            <person name="Seaver E.C."/>
            <person name="Weisblat D.A."/>
            <person name="Putnam N.H."/>
            <person name="Rokhsar D.S."/>
        </authorList>
    </citation>
    <scope>NUCLEOTIDE SEQUENCE</scope>
    <source>
        <strain evidence="11 13">I ESC-2004</strain>
    </source>
</reference>
<feature type="domain" description="ABC transporter" evidence="9">
    <location>
        <begin position="1239"/>
        <end position="1453"/>
    </location>
</feature>
<feature type="transmembrane region" description="Helical" evidence="8">
    <location>
        <begin position="275"/>
        <end position="293"/>
    </location>
</feature>
<evidence type="ECO:0000256" key="2">
    <source>
        <dbReference type="ARBA" id="ARBA00022448"/>
    </source>
</evidence>
<evidence type="ECO:0000256" key="1">
    <source>
        <dbReference type="ARBA" id="ARBA00004141"/>
    </source>
</evidence>
<evidence type="ECO:0000313" key="12">
    <source>
        <dbReference type="EnsemblMetazoa" id="CapteP42095"/>
    </source>
</evidence>
<comment type="subcellular location">
    <subcellularLocation>
        <location evidence="1">Membrane</location>
        <topology evidence="1">Multi-pass membrane protein</topology>
    </subcellularLocation>
</comment>
<dbReference type="InterPro" id="IPR017871">
    <property type="entry name" value="ABC_transporter-like_CS"/>
</dbReference>
<dbReference type="PANTHER" id="PTHR24223">
    <property type="entry name" value="ATP-BINDING CASSETTE SUB-FAMILY C"/>
    <property type="match status" value="1"/>
</dbReference>
<dbReference type="GO" id="GO:0140359">
    <property type="term" value="F:ABC-type transporter activity"/>
    <property type="evidence" value="ECO:0007669"/>
    <property type="project" value="InterPro"/>
</dbReference>
<feature type="transmembrane region" description="Helical" evidence="8">
    <location>
        <begin position="380"/>
        <end position="397"/>
    </location>
</feature>
<feature type="domain" description="ABC transporter" evidence="9">
    <location>
        <begin position="601"/>
        <end position="826"/>
    </location>
</feature>
<organism evidence="11">
    <name type="scientific">Capitella teleta</name>
    <name type="common">Polychaete worm</name>
    <dbReference type="NCBI Taxonomy" id="283909"/>
    <lineage>
        <taxon>Eukaryota</taxon>
        <taxon>Metazoa</taxon>
        <taxon>Spiralia</taxon>
        <taxon>Lophotrochozoa</taxon>
        <taxon>Annelida</taxon>
        <taxon>Polychaeta</taxon>
        <taxon>Sedentaria</taxon>
        <taxon>Scolecida</taxon>
        <taxon>Capitellidae</taxon>
        <taxon>Capitella</taxon>
    </lineage>
</organism>
<dbReference type="InterPro" id="IPR050173">
    <property type="entry name" value="ABC_transporter_C-like"/>
</dbReference>
<accession>R7V5A3</accession>
<feature type="transmembrane region" description="Helical" evidence="8">
    <location>
        <begin position="348"/>
        <end position="374"/>
    </location>
</feature>
<dbReference type="InterPro" id="IPR003439">
    <property type="entry name" value="ABC_transporter-like_ATP-bd"/>
</dbReference>
<dbReference type="PROSITE" id="PS00211">
    <property type="entry name" value="ABC_TRANSPORTER_1"/>
    <property type="match status" value="2"/>
</dbReference>
<feature type="transmembrane region" description="Helical" evidence="8">
    <location>
        <begin position="1031"/>
        <end position="1051"/>
    </location>
</feature>
<proteinExistence type="predicted"/>
<dbReference type="PROSITE" id="PS50929">
    <property type="entry name" value="ABC_TM1F"/>
    <property type="match status" value="2"/>
</dbReference>
<dbReference type="Proteomes" id="UP000014760">
    <property type="component" value="Unassembled WGS sequence"/>
</dbReference>
<reference evidence="12" key="3">
    <citation type="submission" date="2015-06" db="UniProtKB">
        <authorList>
            <consortium name="EnsemblMetazoa"/>
        </authorList>
    </citation>
    <scope>IDENTIFICATION</scope>
</reference>
<keyword evidence="13" id="KW-1185">Reference proteome</keyword>
<evidence type="ECO:0000313" key="11">
    <source>
        <dbReference type="EMBL" id="ELU13714.1"/>
    </source>
</evidence>
<keyword evidence="7 8" id="KW-0472">Membrane</keyword>
<evidence type="ECO:0000256" key="8">
    <source>
        <dbReference type="SAM" id="Phobius"/>
    </source>
</evidence>
<feature type="domain" description="ABC transmembrane type-1" evidence="10">
    <location>
        <begin position="912"/>
        <end position="1202"/>
    </location>
</feature>
<dbReference type="CDD" id="cd03250">
    <property type="entry name" value="ABCC_MRP_domain1"/>
    <property type="match status" value="1"/>
</dbReference>
<dbReference type="CDD" id="cd18602">
    <property type="entry name" value="ABC_6TM_SUR1_D2_like"/>
    <property type="match status" value="1"/>
</dbReference>
<evidence type="ECO:0000256" key="5">
    <source>
        <dbReference type="ARBA" id="ARBA00022840"/>
    </source>
</evidence>
<dbReference type="InterPro" id="IPR011527">
    <property type="entry name" value="ABC1_TM_dom"/>
</dbReference>
<keyword evidence="5" id="KW-0067">ATP-binding</keyword>
<dbReference type="Pfam" id="PF00664">
    <property type="entry name" value="ABC_membrane"/>
    <property type="match status" value="2"/>
</dbReference>
<keyword evidence="2" id="KW-0813">Transport</keyword>
<keyword evidence="3 8" id="KW-0812">Transmembrane</keyword>
<dbReference type="Pfam" id="PF00005">
    <property type="entry name" value="ABC_tran"/>
    <property type="match status" value="2"/>
</dbReference>
<dbReference type="FunFam" id="1.20.1560.10:FF:000010">
    <property type="entry name" value="Multidrug resistance-associated ABC transporter"/>
    <property type="match status" value="1"/>
</dbReference>
<dbReference type="FunFam" id="3.40.50.300:FF:002366">
    <property type="entry name" value="Uncharacterized protein"/>
    <property type="match status" value="1"/>
</dbReference>
<dbReference type="Gene3D" id="1.20.1560.10">
    <property type="entry name" value="ABC transporter type 1, transmembrane domain"/>
    <property type="match status" value="2"/>
</dbReference>
<dbReference type="SMART" id="SM00382">
    <property type="entry name" value="AAA"/>
    <property type="match status" value="2"/>
</dbReference>
<dbReference type="OrthoDB" id="6500128at2759"/>
<gene>
    <name evidence="11" type="ORF">CAPTEDRAFT_42095</name>
</gene>
<evidence type="ECO:0000256" key="4">
    <source>
        <dbReference type="ARBA" id="ARBA00022741"/>
    </source>
</evidence>
<feature type="transmembrane region" description="Helical" evidence="8">
    <location>
        <begin position="66"/>
        <end position="88"/>
    </location>
</feature>
<dbReference type="GO" id="GO:0016887">
    <property type="term" value="F:ATP hydrolysis activity"/>
    <property type="evidence" value="ECO:0007669"/>
    <property type="project" value="InterPro"/>
</dbReference>
<evidence type="ECO:0000259" key="9">
    <source>
        <dbReference type="PROSITE" id="PS50893"/>
    </source>
</evidence>
<feature type="transmembrane region" description="Helical" evidence="8">
    <location>
        <begin position="1149"/>
        <end position="1169"/>
    </location>
</feature>
<dbReference type="FunFam" id="1.20.1560.10:FF:000006">
    <property type="entry name" value="ATP-binding cassette, sub-family C (CFTR/MRP), member 9"/>
    <property type="match status" value="1"/>
</dbReference>
<feature type="transmembrane region" description="Helical" evidence="8">
    <location>
        <begin position="898"/>
        <end position="917"/>
    </location>
</feature>
<feature type="transmembrane region" description="Helical" evidence="8">
    <location>
        <begin position="39"/>
        <end position="60"/>
    </location>
</feature>
<dbReference type="EMBL" id="KB295062">
    <property type="protein sequence ID" value="ELU13714.1"/>
    <property type="molecule type" value="Genomic_DNA"/>
</dbReference>
<dbReference type="InterPro" id="IPR027417">
    <property type="entry name" value="P-loop_NTPase"/>
</dbReference>
<reference evidence="13" key="1">
    <citation type="submission" date="2012-12" db="EMBL/GenBank/DDBJ databases">
        <authorList>
            <person name="Hellsten U."/>
            <person name="Grimwood J."/>
            <person name="Chapman J.A."/>
            <person name="Shapiro H."/>
            <person name="Aerts A."/>
            <person name="Otillar R.P."/>
            <person name="Terry A.Y."/>
            <person name="Boore J.L."/>
            <person name="Simakov O."/>
            <person name="Marletaz F."/>
            <person name="Cho S.-J."/>
            <person name="Edsinger-Gonzales E."/>
            <person name="Havlak P."/>
            <person name="Kuo D.-H."/>
            <person name="Larsson T."/>
            <person name="Lv J."/>
            <person name="Arendt D."/>
            <person name="Savage R."/>
            <person name="Osoegawa K."/>
            <person name="de Jong P."/>
            <person name="Lindberg D.R."/>
            <person name="Seaver E.C."/>
            <person name="Weisblat D.A."/>
            <person name="Putnam N.H."/>
            <person name="Grigoriev I.V."/>
            <person name="Rokhsar D.S."/>
        </authorList>
    </citation>
    <scope>NUCLEOTIDE SEQUENCE</scope>
    <source>
        <strain evidence="13">I ESC-2004</strain>
    </source>
</reference>